<keyword evidence="1" id="KW-0732">Signal</keyword>
<accession>A0A919AJ26</accession>
<dbReference type="AlphaFoldDB" id="A0A919AJ26"/>
<organism evidence="5 6">
    <name type="scientific">Streptomyces fumanus</name>
    <dbReference type="NCBI Taxonomy" id="67302"/>
    <lineage>
        <taxon>Bacteria</taxon>
        <taxon>Bacillati</taxon>
        <taxon>Actinomycetota</taxon>
        <taxon>Actinomycetes</taxon>
        <taxon>Kitasatosporales</taxon>
        <taxon>Streptomycetaceae</taxon>
        <taxon>Streptomyces</taxon>
    </lineage>
</organism>
<gene>
    <name evidence="5" type="ORF">GCM10018772_41840</name>
</gene>
<evidence type="ECO:0000259" key="4">
    <source>
        <dbReference type="Pfam" id="PF11611"/>
    </source>
</evidence>
<keyword evidence="6" id="KW-1185">Reference proteome</keyword>
<keyword evidence="3" id="KW-1133">Transmembrane helix</keyword>
<dbReference type="EMBL" id="BNBI01000009">
    <property type="protein sequence ID" value="GHF12337.1"/>
    <property type="molecule type" value="Genomic_DNA"/>
</dbReference>
<feature type="region of interest" description="Disordered" evidence="2">
    <location>
        <begin position="54"/>
        <end position="95"/>
    </location>
</feature>
<dbReference type="Pfam" id="PF11611">
    <property type="entry name" value="DUF4352"/>
    <property type="match status" value="1"/>
</dbReference>
<sequence>MNQQYPQQPPQPQPPKKNSTGKIVGLGCLGVVALFVLIGIVGAVAGGGDGDGTDGKNDTAASAGAAPGGKEKQKEEEEGEAKPKTEAPDEGPVKITAKTTPFAKTVLADGTGYTSVRVTITNSGDDTIDVNPLYFTITDTGGTKHTAELGVDENQIDTVHLAPGENTTGSVTGKGTFTPEYVTYTDGLLGDPLRVDVS</sequence>
<dbReference type="Gene3D" id="2.60.40.1240">
    <property type="match status" value="1"/>
</dbReference>
<name>A0A919AJ26_9ACTN</name>
<comment type="caution">
    <text evidence="5">The sequence shown here is derived from an EMBL/GenBank/DDBJ whole genome shotgun (WGS) entry which is preliminary data.</text>
</comment>
<dbReference type="InterPro" id="IPR029050">
    <property type="entry name" value="Immunoprotect_excell_Ig-like"/>
</dbReference>
<evidence type="ECO:0000313" key="6">
    <source>
        <dbReference type="Proteomes" id="UP000630718"/>
    </source>
</evidence>
<feature type="compositionally biased region" description="Basic and acidic residues" evidence="2">
    <location>
        <begin position="69"/>
        <end position="87"/>
    </location>
</feature>
<evidence type="ECO:0000256" key="2">
    <source>
        <dbReference type="SAM" id="MobiDB-lite"/>
    </source>
</evidence>
<feature type="domain" description="DUF4352" evidence="4">
    <location>
        <begin position="108"/>
        <end position="171"/>
    </location>
</feature>
<reference evidence="5" key="1">
    <citation type="journal article" date="2014" name="Int. J. Syst. Evol. Microbiol.">
        <title>Complete genome sequence of Corynebacterium casei LMG S-19264T (=DSM 44701T), isolated from a smear-ripened cheese.</title>
        <authorList>
            <consortium name="US DOE Joint Genome Institute (JGI-PGF)"/>
            <person name="Walter F."/>
            <person name="Albersmeier A."/>
            <person name="Kalinowski J."/>
            <person name="Ruckert C."/>
        </authorList>
    </citation>
    <scope>NUCLEOTIDE SEQUENCE</scope>
    <source>
        <strain evidence="5">JCM 4477</strain>
    </source>
</reference>
<feature type="transmembrane region" description="Helical" evidence="3">
    <location>
        <begin position="23"/>
        <end position="46"/>
    </location>
</feature>
<proteinExistence type="predicted"/>
<keyword evidence="3" id="KW-0472">Membrane</keyword>
<keyword evidence="3" id="KW-0812">Transmembrane</keyword>
<protein>
    <recommendedName>
        <fullName evidence="4">DUF4352 domain-containing protein</fullName>
    </recommendedName>
</protein>
<evidence type="ECO:0000313" key="5">
    <source>
        <dbReference type="EMBL" id="GHF12337.1"/>
    </source>
</evidence>
<evidence type="ECO:0000256" key="3">
    <source>
        <dbReference type="SAM" id="Phobius"/>
    </source>
</evidence>
<dbReference type="RefSeq" id="WP_190205888.1">
    <property type="nucleotide sequence ID" value="NZ_BNBI01000009.1"/>
</dbReference>
<reference evidence="5" key="2">
    <citation type="submission" date="2020-09" db="EMBL/GenBank/DDBJ databases">
        <authorList>
            <person name="Sun Q."/>
            <person name="Ohkuma M."/>
        </authorList>
    </citation>
    <scope>NUCLEOTIDE SEQUENCE</scope>
    <source>
        <strain evidence="5">JCM 4477</strain>
    </source>
</reference>
<evidence type="ECO:0000256" key="1">
    <source>
        <dbReference type="ARBA" id="ARBA00022729"/>
    </source>
</evidence>
<dbReference type="InterPro" id="IPR029051">
    <property type="entry name" value="DUF4352"/>
</dbReference>
<dbReference type="Proteomes" id="UP000630718">
    <property type="component" value="Unassembled WGS sequence"/>
</dbReference>